<protein>
    <recommendedName>
        <fullName evidence="7 14">Dihydropteroate synthase</fullName>
        <shortName evidence="14">DHPS</shortName>
        <ecNumber evidence="6 14">2.5.1.15</ecNumber>
    </recommendedName>
    <alternativeName>
        <fullName evidence="12 14">Dihydropteroate pyrophosphorylase</fullName>
    </alternativeName>
</protein>
<proteinExistence type="inferred from homology"/>
<evidence type="ECO:0000256" key="1">
    <source>
        <dbReference type="ARBA" id="ARBA00000012"/>
    </source>
</evidence>
<gene>
    <name evidence="16" type="ORF">DES31_1715</name>
</gene>
<dbReference type="PROSITE" id="PS00793">
    <property type="entry name" value="DHPS_2"/>
    <property type="match status" value="1"/>
</dbReference>
<evidence type="ECO:0000313" key="17">
    <source>
        <dbReference type="Proteomes" id="UP000280099"/>
    </source>
</evidence>
<comment type="function">
    <text evidence="13 14">Catalyzes the condensation of para-aminobenzoate (pABA) with 6-hydroxymethyl-7,8-dihydropterin diphosphate (DHPt-PP) to form 7,8-dihydropteroate (H2Pte), the immediate precursor of folate derivatives.</text>
</comment>
<dbReference type="EMBL" id="RBJC01000009">
    <property type="protein sequence ID" value="RKR71136.1"/>
    <property type="molecule type" value="Genomic_DNA"/>
</dbReference>
<comment type="pathway">
    <text evidence="3 14">Cofactor biosynthesis; tetrahydrofolate biosynthesis; 7,8-dihydrofolate from 2-amino-4-hydroxy-6-hydroxymethyl-7,8-dihydropteridine diphosphate and 4-aminobenzoate: step 1/2.</text>
</comment>
<dbReference type="FunFam" id="3.20.20.20:FF:000004">
    <property type="entry name" value="Dihydropteroate synthase"/>
    <property type="match status" value="1"/>
</dbReference>
<comment type="cofactor">
    <cofactor evidence="2 14">
        <name>Mg(2+)</name>
        <dbReference type="ChEBI" id="CHEBI:18420"/>
    </cofactor>
</comment>
<dbReference type="GO" id="GO:0004156">
    <property type="term" value="F:dihydropteroate synthase activity"/>
    <property type="evidence" value="ECO:0007669"/>
    <property type="project" value="UniProtKB-EC"/>
</dbReference>
<evidence type="ECO:0000256" key="7">
    <source>
        <dbReference type="ARBA" id="ARBA00016919"/>
    </source>
</evidence>
<dbReference type="PROSITE" id="PS00792">
    <property type="entry name" value="DHPS_1"/>
    <property type="match status" value="1"/>
</dbReference>
<dbReference type="AlphaFoldDB" id="A0A420XF53"/>
<comment type="caution">
    <text evidence="16">The sequence shown here is derived from an EMBL/GenBank/DDBJ whole genome shotgun (WGS) entry which is preliminary data.</text>
</comment>
<dbReference type="InterPro" id="IPR045031">
    <property type="entry name" value="DHP_synth-like"/>
</dbReference>
<dbReference type="InterPro" id="IPR000489">
    <property type="entry name" value="Pterin-binding_dom"/>
</dbReference>
<evidence type="ECO:0000256" key="11">
    <source>
        <dbReference type="ARBA" id="ARBA00022909"/>
    </source>
</evidence>
<evidence type="ECO:0000256" key="3">
    <source>
        <dbReference type="ARBA" id="ARBA00004763"/>
    </source>
</evidence>
<dbReference type="CDD" id="cd00739">
    <property type="entry name" value="DHPS"/>
    <property type="match status" value="1"/>
</dbReference>
<dbReference type="UniPathway" id="UPA00077">
    <property type="reaction ID" value="UER00156"/>
</dbReference>
<dbReference type="PROSITE" id="PS50972">
    <property type="entry name" value="PTERIN_BINDING"/>
    <property type="match status" value="1"/>
</dbReference>
<sequence length="281" mass="30997">MKIAYKNQLGSDRLLDLDTPQIMGILNFTPDSFSDSGKFFSLDKALFQAEKMINEGASIIDIGGESTRPNAPLVTTEEELHRVIPVVEAVRKRFDCLISVDTSKAEVMNEAAKAGMDIINDIRALQEPNALDTAAKLALPVCLMHMQGQPQTMQHNPEYDDVVEEVAEFLNQRIFACLTAGIPKEYIILDMGFGFGKTVQHNYQLLKHLSIFVESGYPVLAGLSRKSMLGHVLNKPVDQRVIGSVTAALLAVQNGARIVRVHDVAETADALKIWQAMQDCE</sequence>
<evidence type="ECO:0000256" key="8">
    <source>
        <dbReference type="ARBA" id="ARBA00022679"/>
    </source>
</evidence>
<dbReference type="EC" id="2.5.1.15" evidence="6 14"/>
<dbReference type="GO" id="GO:0046656">
    <property type="term" value="P:folic acid biosynthetic process"/>
    <property type="evidence" value="ECO:0007669"/>
    <property type="project" value="UniProtKB-KW"/>
</dbReference>
<evidence type="ECO:0000256" key="6">
    <source>
        <dbReference type="ARBA" id="ARBA00012458"/>
    </source>
</evidence>
<dbReference type="GO" id="GO:0046872">
    <property type="term" value="F:metal ion binding"/>
    <property type="evidence" value="ECO:0007669"/>
    <property type="project" value="UniProtKB-KW"/>
</dbReference>
<evidence type="ECO:0000256" key="12">
    <source>
        <dbReference type="ARBA" id="ARBA00030193"/>
    </source>
</evidence>
<name>A0A420XF53_9PAST</name>
<dbReference type="GO" id="GO:0005829">
    <property type="term" value="C:cytosol"/>
    <property type="evidence" value="ECO:0007669"/>
    <property type="project" value="TreeGrafter"/>
</dbReference>
<dbReference type="Pfam" id="PF00809">
    <property type="entry name" value="Pterin_bind"/>
    <property type="match status" value="1"/>
</dbReference>
<evidence type="ECO:0000256" key="9">
    <source>
        <dbReference type="ARBA" id="ARBA00022723"/>
    </source>
</evidence>
<evidence type="ECO:0000256" key="2">
    <source>
        <dbReference type="ARBA" id="ARBA00001946"/>
    </source>
</evidence>
<dbReference type="Proteomes" id="UP000280099">
    <property type="component" value="Unassembled WGS sequence"/>
</dbReference>
<accession>A0A420XF53</accession>
<reference evidence="16 17" key="1">
    <citation type="submission" date="2018-10" db="EMBL/GenBank/DDBJ databases">
        <title>Genomic Encyclopedia of Type Strains, Phase IV (KMG-IV): sequencing the most valuable type-strain genomes for metagenomic binning, comparative biology and taxonomic classification.</title>
        <authorList>
            <person name="Goeker M."/>
        </authorList>
    </citation>
    <scope>NUCLEOTIDE SEQUENCE [LARGE SCALE GENOMIC DNA]</scope>
    <source>
        <strain evidence="16 17">DSM 23800</strain>
    </source>
</reference>
<evidence type="ECO:0000256" key="4">
    <source>
        <dbReference type="ARBA" id="ARBA00009503"/>
    </source>
</evidence>
<evidence type="ECO:0000256" key="14">
    <source>
        <dbReference type="RuleBase" id="RU361205"/>
    </source>
</evidence>
<dbReference type="InterPro" id="IPR011005">
    <property type="entry name" value="Dihydropteroate_synth-like_sf"/>
</dbReference>
<keyword evidence="8 14" id="KW-0808">Transferase</keyword>
<dbReference type="OrthoDB" id="9811744at2"/>
<dbReference type="PANTHER" id="PTHR20941:SF1">
    <property type="entry name" value="FOLIC ACID SYNTHESIS PROTEIN FOL1"/>
    <property type="match status" value="1"/>
</dbReference>
<organism evidence="16 17">
    <name type="scientific">Otariodibacter oris</name>
    <dbReference type="NCBI Taxonomy" id="1032623"/>
    <lineage>
        <taxon>Bacteria</taxon>
        <taxon>Pseudomonadati</taxon>
        <taxon>Pseudomonadota</taxon>
        <taxon>Gammaproteobacteria</taxon>
        <taxon>Pasteurellales</taxon>
        <taxon>Pasteurellaceae</taxon>
        <taxon>Otariodibacter</taxon>
    </lineage>
</organism>
<evidence type="ECO:0000256" key="10">
    <source>
        <dbReference type="ARBA" id="ARBA00022842"/>
    </source>
</evidence>
<feature type="domain" description="Pterin-binding" evidence="15">
    <location>
        <begin position="20"/>
        <end position="272"/>
    </location>
</feature>
<dbReference type="NCBIfam" id="TIGR01496">
    <property type="entry name" value="DHPS"/>
    <property type="match status" value="1"/>
</dbReference>
<keyword evidence="9 14" id="KW-0479">Metal-binding</keyword>
<comment type="subunit">
    <text evidence="5">Homodimer.</text>
</comment>
<keyword evidence="10 14" id="KW-0460">Magnesium</keyword>
<dbReference type="RefSeq" id="WP_121123994.1">
    <property type="nucleotide sequence ID" value="NZ_CP016604.1"/>
</dbReference>
<evidence type="ECO:0000256" key="13">
    <source>
        <dbReference type="ARBA" id="ARBA00053449"/>
    </source>
</evidence>
<dbReference type="GO" id="GO:0046654">
    <property type="term" value="P:tetrahydrofolate biosynthetic process"/>
    <property type="evidence" value="ECO:0007669"/>
    <property type="project" value="UniProtKB-UniPathway"/>
</dbReference>
<comment type="catalytic activity">
    <reaction evidence="1">
        <text>(7,8-dihydropterin-6-yl)methyl diphosphate + 4-aminobenzoate = 7,8-dihydropteroate + diphosphate</text>
        <dbReference type="Rhea" id="RHEA:19949"/>
        <dbReference type="ChEBI" id="CHEBI:17836"/>
        <dbReference type="ChEBI" id="CHEBI:17839"/>
        <dbReference type="ChEBI" id="CHEBI:33019"/>
        <dbReference type="ChEBI" id="CHEBI:72950"/>
        <dbReference type="EC" id="2.5.1.15"/>
    </reaction>
</comment>
<evidence type="ECO:0000259" key="15">
    <source>
        <dbReference type="PROSITE" id="PS50972"/>
    </source>
</evidence>
<comment type="similarity">
    <text evidence="4 14">Belongs to the DHPS family.</text>
</comment>
<dbReference type="InterPro" id="IPR006390">
    <property type="entry name" value="DHP_synth_dom"/>
</dbReference>
<keyword evidence="17" id="KW-1185">Reference proteome</keyword>
<evidence type="ECO:0000313" key="16">
    <source>
        <dbReference type="EMBL" id="RKR71136.1"/>
    </source>
</evidence>
<keyword evidence="11 14" id="KW-0289">Folate biosynthesis</keyword>
<dbReference type="PANTHER" id="PTHR20941">
    <property type="entry name" value="FOLATE SYNTHESIS PROTEINS"/>
    <property type="match status" value="1"/>
</dbReference>
<dbReference type="SUPFAM" id="SSF51717">
    <property type="entry name" value="Dihydropteroate synthetase-like"/>
    <property type="match status" value="1"/>
</dbReference>
<evidence type="ECO:0000256" key="5">
    <source>
        <dbReference type="ARBA" id="ARBA00011738"/>
    </source>
</evidence>
<dbReference type="Gene3D" id="3.20.20.20">
    <property type="entry name" value="Dihydropteroate synthase-like"/>
    <property type="match status" value="1"/>
</dbReference>